<dbReference type="Pfam" id="PF03463">
    <property type="entry name" value="eRF1_1"/>
    <property type="match status" value="1"/>
</dbReference>
<protein>
    <recommendedName>
        <fullName evidence="1">eRF1/Pelota-like N-terminal domain-containing protein</fullName>
    </recommendedName>
</protein>
<organism evidence="2">
    <name type="scientific">viral metagenome</name>
    <dbReference type="NCBI Taxonomy" id="1070528"/>
    <lineage>
        <taxon>unclassified sequences</taxon>
        <taxon>metagenomes</taxon>
        <taxon>organismal metagenomes</taxon>
    </lineage>
</organism>
<dbReference type="AlphaFoldDB" id="A0A6C0E994"/>
<feature type="domain" description="eRF1/Pelota-like N-terminal" evidence="1">
    <location>
        <begin position="4"/>
        <end position="49"/>
    </location>
</feature>
<dbReference type="SUPFAM" id="SSF55481">
    <property type="entry name" value="N-terminal domain of eukaryotic peptide chain release factor subunit 1, ERF1"/>
    <property type="match status" value="1"/>
</dbReference>
<proteinExistence type="predicted"/>
<name>A0A6C0E994_9ZZZZ</name>
<dbReference type="InterPro" id="IPR024049">
    <property type="entry name" value="eRF1_1_sf"/>
</dbReference>
<evidence type="ECO:0000259" key="1">
    <source>
        <dbReference type="Pfam" id="PF03463"/>
    </source>
</evidence>
<dbReference type="InterPro" id="IPR005140">
    <property type="entry name" value="eRF1_Pelota-like_N"/>
</dbReference>
<sequence length="49" mass="5021">MTSIAALGSYTGLGTSLVSFVLPPNAQLSQAIAKIRSELSTAANVQSRV</sequence>
<dbReference type="Gene3D" id="3.30.960.10">
    <property type="entry name" value="eRF1 domain 1"/>
    <property type="match status" value="1"/>
</dbReference>
<dbReference type="EMBL" id="MN739756">
    <property type="protein sequence ID" value="QHT25140.1"/>
    <property type="molecule type" value="Genomic_DNA"/>
</dbReference>
<reference evidence="2" key="1">
    <citation type="journal article" date="2020" name="Nature">
        <title>Giant virus diversity and host interactions through global metagenomics.</title>
        <authorList>
            <person name="Schulz F."/>
            <person name="Roux S."/>
            <person name="Paez-Espino D."/>
            <person name="Jungbluth S."/>
            <person name="Walsh D.A."/>
            <person name="Denef V.J."/>
            <person name="McMahon K.D."/>
            <person name="Konstantinidis K.T."/>
            <person name="Eloe-Fadrosh E.A."/>
            <person name="Kyrpides N.C."/>
            <person name="Woyke T."/>
        </authorList>
    </citation>
    <scope>NUCLEOTIDE SEQUENCE</scope>
    <source>
        <strain evidence="2">GVMAG-M-3300023179-150</strain>
    </source>
</reference>
<accession>A0A6C0E994</accession>
<evidence type="ECO:0000313" key="2">
    <source>
        <dbReference type="EMBL" id="QHT25140.1"/>
    </source>
</evidence>